<keyword evidence="5" id="KW-0938">Abscisic acid signaling pathway</keyword>
<dbReference type="GO" id="GO:0010427">
    <property type="term" value="F:abscisic acid binding"/>
    <property type="evidence" value="ECO:0007669"/>
    <property type="project" value="TreeGrafter"/>
</dbReference>
<keyword evidence="4" id="KW-0963">Cytoplasm</keyword>
<dbReference type="GO" id="GO:0005634">
    <property type="term" value="C:nucleus"/>
    <property type="evidence" value="ECO:0007669"/>
    <property type="project" value="UniProtKB-SubCell"/>
</dbReference>
<dbReference type="SUPFAM" id="SSF55961">
    <property type="entry name" value="Bet v1-like"/>
    <property type="match status" value="1"/>
</dbReference>
<dbReference type="GO" id="GO:0038023">
    <property type="term" value="F:signaling receptor activity"/>
    <property type="evidence" value="ECO:0007669"/>
    <property type="project" value="TreeGrafter"/>
</dbReference>
<dbReference type="InterPro" id="IPR019587">
    <property type="entry name" value="Polyketide_cyclase/dehydratase"/>
</dbReference>
<dbReference type="GO" id="GO:0004864">
    <property type="term" value="F:protein phosphatase inhibitor activity"/>
    <property type="evidence" value="ECO:0007669"/>
    <property type="project" value="UniProtKB-KW"/>
</dbReference>
<keyword evidence="7" id="KW-0539">Nucleus</keyword>
<dbReference type="GO" id="GO:0005737">
    <property type="term" value="C:cytoplasm"/>
    <property type="evidence" value="ECO:0007669"/>
    <property type="project" value="UniProtKB-SubCell"/>
</dbReference>
<protein>
    <submittedName>
        <fullName evidence="9">PYL3</fullName>
    </submittedName>
</protein>
<evidence type="ECO:0000256" key="5">
    <source>
        <dbReference type="ARBA" id="ARBA00022682"/>
    </source>
</evidence>
<reference evidence="9" key="1">
    <citation type="submission" date="2016-03" db="EMBL/GenBank/DDBJ databases">
        <title>Identification of genes involved in ABA metabolism and signalling in morphophysiological dormancy seeds of Epimedium pseudowushanense B.L.Guo via transcriptome analysis.</title>
        <authorList>
            <person name="Ma Y."/>
            <person name="Chen X."/>
            <person name="Guo B."/>
        </authorList>
    </citation>
    <scope>NUCLEOTIDE SEQUENCE</scope>
</reference>
<comment type="similarity">
    <text evidence="3">Belongs to the PYR/PYL/RCAR abscisic acid intracellular receptor family.</text>
</comment>
<comment type="subcellular location">
    <subcellularLocation>
        <location evidence="2">Cytoplasm</location>
    </subcellularLocation>
    <subcellularLocation>
        <location evidence="1">Nucleus</location>
    </subcellularLocation>
</comment>
<dbReference type="EMBL" id="KU976400">
    <property type="protein sequence ID" value="ARJ31354.1"/>
    <property type="molecule type" value="mRNA"/>
</dbReference>
<name>A0A7R6BKM0_9MAGN</name>
<evidence type="ECO:0000256" key="8">
    <source>
        <dbReference type="ARBA" id="ARBA00023272"/>
    </source>
</evidence>
<keyword evidence="8" id="KW-0650">Protein phosphatase inhibitor</keyword>
<evidence type="ECO:0000256" key="6">
    <source>
        <dbReference type="ARBA" id="ARBA00023170"/>
    </source>
</evidence>
<dbReference type="InterPro" id="IPR050279">
    <property type="entry name" value="Plant_def-hormone_signal"/>
</dbReference>
<dbReference type="Gene3D" id="3.30.530.20">
    <property type="match status" value="1"/>
</dbReference>
<dbReference type="Pfam" id="PF10604">
    <property type="entry name" value="Polyketide_cyc2"/>
    <property type="match status" value="1"/>
</dbReference>
<evidence type="ECO:0000256" key="2">
    <source>
        <dbReference type="ARBA" id="ARBA00004496"/>
    </source>
</evidence>
<dbReference type="PANTHER" id="PTHR31213">
    <property type="entry name" value="OS08G0374000 PROTEIN-RELATED"/>
    <property type="match status" value="1"/>
</dbReference>
<dbReference type="InterPro" id="IPR023393">
    <property type="entry name" value="START-like_dom_sf"/>
</dbReference>
<evidence type="ECO:0000256" key="3">
    <source>
        <dbReference type="ARBA" id="ARBA00008594"/>
    </source>
</evidence>
<evidence type="ECO:0000256" key="4">
    <source>
        <dbReference type="ARBA" id="ARBA00022490"/>
    </source>
</evidence>
<evidence type="ECO:0000313" key="9">
    <source>
        <dbReference type="EMBL" id="ARJ31354.1"/>
    </source>
</evidence>
<keyword evidence="6" id="KW-0675">Receptor</keyword>
<accession>A0A7R6BKM0</accession>
<dbReference type="AlphaFoldDB" id="A0A7R6BKM0"/>
<organism evidence="9">
    <name type="scientific">Epimedium pseudowushanense</name>
    <dbReference type="NCBI Taxonomy" id="589473"/>
    <lineage>
        <taxon>Eukaryota</taxon>
        <taxon>Viridiplantae</taxon>
        <taxon>Streptophyta</taxon>
        <taxon>Embryophyta</taxon>
        <taxon>Tracheophyta</taxon>
        <taxon>Spermatophyta</taxon>
        <taxon>Magnoliopsida</taxon>
        <taxon>Ranunculales</taxon>
        <taxon>Berberidaceae</taxon>
        <taxon>Podophylloideae</taxon>
        <taxon>Epimedieae</taxon>
        <taxon>Epimedium</taxon>
    </lineage>
</organism>
<gene>
    <name evidence="9" type="primary">PYL3</name>
</gene>
<dbReference type="CDD" id="cd07821">
    <property type="entry name" value="PYR_PYL_RCAR_like"/>
    <property type="match status" value="1"/>
</dbReference>
<proteinExistence type="evidence at transcript level"/>
<evidence type="ECO:0000256" key="1">
    <source>
        <dbReference type="ARBA" id="ARBA00004123"/>
    </source>
</evidence>
<sequence>MPSSALPRTSLHLQKLTISSKQPIHHIPQPSSVPVPDTVACYHKHDISPSQCSSVLTQIISAPVSTVWSILRLFETPQAYKQFVKTCKTVHGHGNVGSLREVHLVSGLPAATSTERLEILDDERHLLSFSIIGGDHRLANYRSVTTLHASSNGTGTIVVESYVVDVPVGNTKEETCVFVDTIVRCNLQSLAKVSQQLTTQRK</sequence>
<dbReference type="PANTHER" id="PTHR31213:SF138">
    <property type="entry name" value="ABSCISIC ACID RECEPTOR PYL6"/>
    <property type="match status" value="1"/>
</dbReference>
<dbReference type="GO" id="GO:0009738">
    <property type="term" value="P:abscisic acid-activated signaling pathway"/>
    <property type="evidence" value="ECO:0007669"/>
    <property type="project" value="UniProtKB-KW"/>
</dbReference>
<evidence type="ECO:0000256" key="7">
    <source>
        <dbReference type="ARBA" id="ARBA00023242"/>
    </source>
</evidence>